<evidence type="ECO:0000256" key="4">
    <source>
        <dbReference type="ARBA" id="ARBA00023002"/>
    </source>
</evidence>
<dbReference type="Pfam" id="PF01243">
    <property type="entry name" value="PNPOx_N"/>
    <property type="match status" value="1"/>
</dbReference>
<name>A0A150H9Z8_9MICO</name>
<reference evidence="10 11" key="1">
    <citation type="submission" date="2016-01" db="EMBL/GenBank/DDBJ databases">
        <title>Use of Whole Genome Sequencing to ascertain that Brevibacterium massiliense (Roux, Raoult 2009) is a later heterotypic synonym of Brevibacterium ravenspurgense (Mages 2008).</title>
        <authorList>
            <person name="Bernier A.-M."/>
            <person name="Burdz T."/>
            <person name="Huynh C."/>
            <person name="Pachecho A.L."/>
            <person name="Wiebe D."/>
            <person name="Bonner C."/>
            <person name="Bernard K."/>
        </authorList>
    </citation>
    <scope>NUCLEOTIDE SEQUENCE [LARGE SCALE GENOMIC DNA]</scope>
    <source>
        <strain evidence="10 11">CCUG56047</strain>
    </source>
</reference>
<dbReference type="EC" id="1.4.3.5" evidence="5"/>
<comment type="similarity">
    <text evidence="1 5">Belongs to the pyridoxamine 5'-phosphate oxidase family.</text>
</comment>
<dbReference type="HAMAP" id="MF_01629">
    <property type="entry name" value="PdxH"/>
    <property type="match status" value="1"/>
</dbReference>
<keyword evidence="11" id="KW-1185">Reference proteome</keyword>
<feature type="binding site" evidence="5 7">
    <location>
        <position position="188"/>
    </location>
    <ligand>
        <name>FMN</name>
        <dbReference type="ChEBI" id="CHEBI:58210"/>
    </ligand>
</feature>
<dbReference type="GO" id="GO:0010181">
    <property type="term" value="F:FMN binding"/>
    <property type="evidence" value="ECO:0007669"/>
    <property type="project" value="UniProtKB-UniRule"/>
</dbReference>
<dbReference type="EMBL" id="LQQC01000008">
    <property type="protein sequence ID" value="KXZ58937.1"/>
    <property type="molecule type" value="Genomic_DNA"/>
</dbReference>
<evidence type="ECO:0000313" key="10">
    <source>
        <dbReference type="EMBL" id="KXZ58937.1"/>
    </source>
</evidence>
<keyword evidence="3 5" id="KW-0288">FMN</keyword>
<gene>
    <name evidence="5 10" type="primary">pdxH</name>
    <name evidence="10" type="ORF">Bravens_00810</name>
</gene>
<dbReference type="InterPro" id="IPR012349">
    <property type="entry name" value="Split_barrel_FMN-bd"/>
</dbReference>
<feature type="binding site" evidence="5 6">
    <location>
        <position position="134"/>
    </location>
    <ligand>
        <name>substrate</name>
    </ligand>
</feature>
<feature type="binding site" evidence="5 6">
    <location>
        <position position="126"/>
    </location>
    <ligand>
        <name>substrate</name>
    </ligand>
</feature>
<dbReference type="NCBIfam" id="TIGR00558">
    <property type="entry name" value="pdxH"/>
    <property type="match status" value="1"/>
</dbReference>
<feature type="binding site" evidence="5 6">
    <location>
        <position position="130"/>
    </location>
    <ligand>
        <name>substrate</name>
    </ligand>
</feature>
<comment type="subunit">
    <text evidence="5">Homodimer.</text>
</comment>
<keyword evidence="4 5" id="KW-0560">Oxidoreductase</keyword>
<feature type="binding site" evidence="5 6">
    <location>
        <position position="69"/>
    </location>
    <ligand>
        <name>substrate</name>
    </ligand>
</feature>
<comment type="catalytic activity">
    <reaction evidence="5">
        <text>pyridoxamine 5'-phosphate + O2 + H2O = pyridoxal 5'-phosphate + H2O2 + NH4(+)</text>
        <dbReference type="Rhea" id="RHEA:15817"/>
        <dbReference type="ChEBI" id="CHEBI:15377"/>
        <dbReference type="ChEBI" id="CHEBI:15379"/>
        <dbReference type="ChEBI" id="CHEBI:16240"/>
        <dbReference type="ChEBI" id="CHEBI:28938"/>
        <dbReference type="ChEBI" id="CHEBI:58451"/>
        <dbReference type="ChEBI" id="CHEBI:597326"/>
        <dbReference type="EC" id="1.4.3.5"/>
    </reaction>
</comment>
<proteinExistence type="inferred from homology"/>
<dbReference type="InterPro" id="IPR019740">
    <property type="entry name" value="Pyridox_Oxase_CS"/>
</dbReference>
<comment type="cofactor">
    <cofactor evidence="5 7">
        <name>FMN</name>
        <dbReference type="ChEBI" id="CHEBI:58210"/>
    </cofactor>
    <text evidence="5 7">Binds 1 FMN per subunit.</text>
</comment>
<evidence type="ECO:0000259" key="8">
    <source>
        <dbReference type="Pfam" id="PF01243"/>
    </source>
</evidence>
<dbReference type="PANTHER" id="PTHR10851">
    <property type="entry name" value="PYRIDOXINE-5-PHOSPHATE OXIDASE"/>
    <property type="match status" value="1"/>
</dbReference>
<feature type="binding site" evidence="5 7">
    <location>
        <begin position="143"/>
        <end position="144"/>
    </location>
    <ligand>
        <name>FMN</name>
        <dbReference type="ChEBI" id="CHEBI:58210"/>
    </ligand>
</feature>
<keyword evidence="5" id="KW-0664">Pyridoxine biosynthesis</keyword>
<feature type="binding site" evidence="5 7">
    <location>
        <begin position="79"/>
        <end position="80"/>
    </location>
    <ligand>
        <name>FMN</name>
        <dbReference type="ChEBI" id="CHEBI:58210"/>
    </ligand>
</feature>
<dbReference type="AlphaFoldDB" id="A0A150H9Z8"/>
<comment type="catalytic activity">
    <reaction evidence="5">
        <text>pyridoxine 5'-phosphate + O2 = pyridoxal 5'-phosphate + H2O2</text>
        <dbReference type="Rhea" id="RHEA:15149"/>
        <dbReference type="ChEBI" id="CHEBI:15379"/>
        <dbReference type="ChEBI" id="CHEBI:16240"/>
        <dbReference type="ChEBI" id="CHEBI:58589"/>
        <dbReference type="ChEBI" id="CHEBI:597326"/>
        <dbReference type="EC" id="1.4.3.5"/>
    </reaction>
</comment>
<evidence type="ECO:0000256" key="5">
    <source>
        <dbReference type="HAMAP-Rule" id="MF_01629"/>
    </source>
</evidence>
<dbReference type="UniPathway" id="UPA01068">
    <property type="reaction ID" value="UER00304"/>
</dbReference>
<dbReference type="SUPFAM" id="SSF50475">
    <property type="entry name" value="FMN-binding split barrel"/>
    <property type="match status" value="1"/>
</dbReference>
<protein>
    <recommendedName>
        <fullName evidence="5">Pyridoxine/pyridoxamine 5'-phosphate oxidase</fullName>
        <ecNumber evidence="5">1.4.3.5</ecNumber>
    </recommendedName>
    <alternativeName>
        <fullName evidence="5">PNP/PMP oxidase</fullName>
        <shortName evidence="5">PNPOx</shortName>
    </alternativeName>
    <alternativeName>
        <fullName evidence="5">Pyridoxal 5'-phosphate synthase</fullName>
    </alternativeName>
</protein>
<dbReference type="PIRSF" id="PIRSF000190">
    <property type="entry name" value="Pyd_amn-ph_oxd"/>
    <property type="match status" value="1"/>
</dbReference>
<dbReference type="RefSeq" id="WP_082791025.1">
    <property type="nucleotide sequence ID" value="NZ_LQQC01000008.1"/>
</dbReference>
<evidence type="ECO:0000256" key="1">
    <source>
        <dbReference type="ARBA" id="ARBA00007301"/>
    </source>
</evidence>
<dbReference type="PATRIC" id="fig|479117.4.peg.811"/>
<feature type="domain" description="Pyridoxine 5'-phosphate oxidase dimerisation C-terminal" evidence="9">
    <location>
        <begin position="175"/>
        <end position="224"/>
    </location>
</feature>
<dbReference type="Proteomes" id="UP000243589">
    <property type="component" value="Unassembled WGS sequence"/>
</dbReference>
<comment type="caution">
    <text evidence="10">The sequence shown here is derived from an EMBL/GenBank/DDBJ whole genome shotgun (WGS) entry which is preliminary data.</text>
</comment>
<dbReference type="InterPro" id="IPR011576">
    <property type="entry name" value="Pyridox_Oxase_N"/>
</dbReference>
<dbReference type="InterPro" id="IPR000659">
    <property type="entry name" value="Pyridox_Oxase"/>
</dbReference>
<feature type="binding site" evidence="5 6">
    <location>
        <begin position="194"/>
        <end position="196"/>
    </location>
    <ligand>
        <name>substrate</name>
    </ligand>
</feature>
<evidence type="ECO:0000256" key="3">
    <source>
        <dbReference type="ARBA" id="ARBA00022643"/>
    </source>
</evidence>
<sequence>MIDIPDSLAELAQQRIEYGADDLDHLEKTPFEQFAAWYDYAHDHLREPNAMVVATADDTGPTARLVLLKSFDERGFVFYTHYTSAKGAQLAQSPRASLVFPWHELSRQVRVRAVVEKVSPEESDAYFAQRPRGSQIGAVASHQSQPVRSRSVLEKRYQDVEAELAGRPVERPDTWGGYLLRPFEVEFWQGMENRMHDRCVFTSRSGAPADLADASQWSVARLEP</sequence>
<dbReference type="NCBIfam" id="NF004231">
    <property type="entry name" value="PRK05679.1"/>
    <property type="match status" value="1"/>
</dbReference>
<dbReference type="Gene3D" id="2.30.110.10">
    <property type="entry name" value="Electron Transport, Fmn-binding Protein, Chain A"/>
    <property type="match status" value="1"/>
</dbReference>
<evidence type="ECO:0000256" key="7">
    <source>
        <dbReference type="PIRSR" id="PIRSR000190-2"/>
    </source>
</evidence>
<dbReference type="GO" id="GO:0008615">
    <property type="term" value="P:pyridoxine biosynthetic process"/>
    <property type="evidence" value="ECO:0007669"/>
    <property type="project" value="UniProtKB-UniRule"/>
</dbReference>
<feature type="domain" description="Pyridoxamine 5'-phosphate oxidase N-terminal" evidence="8">
    <location>
        <begin position="43"/>
        <end position="161"/>
    </location>
</feature>
<feature type="binding site" evidence="5 7">
    <location>
        <begin position="64"/>
        <end position="69"/>
    </location>
    <ligand>
        <name>FMN</name>
        <dbReference type="ChEBI" id="CHEBI:58210"/>
    </ligand>
</feature>
<evidence type="ECO:0000259" key="9">
    <source>
        <dbReference type="Pfam" id="PF10590"/>
    </source>
</evidence>
<comment type="caution">
    <text evidence="5">Lacks conserved residue(s) required for the propagation of feature annotation.</text>
</comment>
<dbReference type="PANTHER" id="PTHR10851:SF0">
    <property type="entry name" value="PYRIDOXINE-5'-PHOSPHATE OXIDASE"/>
    <property type="match status" value="1"/>
</dbReference>
<keyword evidence="2 5" id="KW-0285">Flavoprotein</keyword>
<dbReference type="PROSITE" id="PS01064">
    <property type="entry name" value="PYRIDOX_OXIDASE"/>
    <property type="match status" value="1"/>
</dbReference>
<feature type="binding site" evidence="5 7">
    <location>
        <position position="86"/>
    </location>
    <ligand>
        <name>FMN</name>
        <dbReference type="ChEBI" id="CHEBI:58210"/>
    </ligand>
</feature>
<evidence type="ECO:0000256" key="6">
    <source>
        <dbReference type="PIRSR" id="PIRSR000190-1"/>
    </source>
</evidence>
<dbReference type="InterPro" id="IPR019576">
    <property type="entry name" value="Pyridoxamine_oxidase_dimer_C"/>
</dbReference>
<organism evidence="10 11">
    <name type="scientific">Brevibacterium ravenspurgense</name>
    <dbReference type="NCBI Taxonomy" id="479117"/>
    <lineage>
        <taxon>Bacteria</taxon>
        <taxon>Bacillati</taxon>
        <taxon>Actinomycetota</taxon>
        <taxon>Actinomycetes</taxon>
        <taxon>Micrococcales</taxon>
        <taxon>Brevibacteriaceae</taxon>
        <taxon>Brevibacterium</taxon>
    </lineage>
</organism>
<accession>A0A150H9Z8</accession>
<comment type="pathway">
    <text evidence="5">Cofactor metabolism; pyridoxal 5'-phosphate salvage; pyridoxal 5'-phosphate from pyridoxamine 5'-phosphate: step 1/1.</text>
</comment>
<feature type="binding site" evidence="5 7">
    <location>
        <position position="198"/>
    </location>
    <ligand>
        <name>FMN</name>
        <dbReference type="ChEBI" id="CHEBI:58210"/>
    </ligand>
</feature>
<evidence type="ECO:0000256" key="2">
    <source>
        <dbReference type="ARBA" id="ARBA00022630"/>
    </source>
</evidence>
<dbReference type="GO" id="GO:0004733">
    <property type="term" value="F:pyridoxamine phosphate oxidase activity"/>
    <property type="evidence" value="ECO:0007669"/>
    <property type="project" value="UniProtKB-UniRule"/>
</dbReference>
<feature type="binding site" evidence="5 7">
    <location>
        <position position="108"/>
    </location>
    <ligand>
        <name>FMN</name>
        <dbReference type="ChEBI" id="CHEBI:58210"/>
    </ligand>
</feature>
<dbReference type="Pfam" id="PF10590">
    <property type="entry name" value="PNP_phzG_C"/>
    <property type="match status" value="1"/>
</dbReference>
<feature type="binding site" evidence="6">
    <location>
        <begin position="15"/>
        <end position="18"/>
    </location>
    <ligand>
        <name>substrate</name>
    </ligand>
</feature>
<evidence type="ECO:0000313" key="11">
    <source>
        <dbReference type="Proteomes" id="UP000243589"/>
    </source>
</evidence>
<comment type="pathway">
    <text evidence="5">Cofactor metabolism; pyridoxal 5'-phosphate salvage; pyridoxal 5'-phosphate from pyridoxine 5'-phosphate: step 1/1.</text>
</comment>
<comment type="function">
    <text evidence="5">Catalyzes the oxidation of either pyridoxine 5'-phosphate (PNP) or pyridoxamine 5'-phosphate (PMP) into pyridoxal 5'-phosphate (PLP).</text>
</comment>